<dbReference type="OrthoDB" id="9796171at2"/>
<dbReference type="Gene3D" id="3.40.630.30">
    <property type="match status" value="1"/>
</dbReference>
<dbReference type="AlphaFoldDB" id="A0A516SCB7"/>
<dbReference type="KEGG" id="cari:FNU76_05185"/>
<dbReference type="PANTHER" id="PTHR43792:SF1">
    <property type="entry name" value="N-ACETYLTRANSFERASE DOMAIN-CONTAINING PROTEIN"/>
    <property type="match status" value="1"/>
</dbReference>
<dbReference type="PROSITE" id="PS51186">
    <property type="entry name" value="GNAT"/>
    <property type="match status" value="1"/>
</dbReference>
<gene>
    <name evidence="2" type="ORF">FNU76_05185</name>
</gene>
<dbReference type="Proteomes" id="UP000317550">
    <property type="component" value="Chromosome"/>
</dbReference>
<keyword evidence="3" id="KW-1185">Reference proteome</keyword>
<organism evidence="2 3">
    <name type="scientific">Chitinimonas arctica</name>
    <dbReference type="NCBI Taxonomy" id="2594795"/>
    <lineage>
        <taxon>Bacteria</taxon>
        <taxon>Pseudomonadati</taxon>
        <taxon>Pseudomonadota</taxon>
        <taxon>Betaproteobacteria</taxon>
        <taxon>Neisseriales</taxon>
        <taxon>Chitinibacteraceae</taxon>
        <taxon>Chitinimonas</taxon>
    </lineage>
</organism>
<dbReference type="SUPFAM" id="SSF55729">
    <property type="entry name" value="Acyl-CoA N-acyltransferases (Nat)"/>
    <property type="match status" value="1"/>
</dbReference>
<dbReference type="InterPro" id="IPR051531">
    <property type="entry name" value="N-acetyltransferase"/>
</dbReference>
<evidence type="ECO:0000313" key="2">
    <source>
        <dbReference type="EMBL" id="QDQ25792.1"/>
    </source>
</evidence>
<keyword evidence="2" id="KW-0808">Transferase</keyword>
<proteinExistence type="predicted"/>
<dbReference type="PANTHER" id="PTHR43792">
    <property type="entry name" value="GNAT FAMILY, PUTATIVE (AFU_ORTHOLOGUE AFUA_3G00765)-RELATED-RELATED"/>
    <property type="match status" value="1"/>
</dbReference>
<protein>
    <submittedName>
        <fullName evidence="2">GNAT family N-acetyltransferase</fullName>
    </submittedName>
</protein>
<name>A0A516SCB7_9NEIS</name>
<accession>A0A516SCB7</accession>
<feature type="domain" description="N-acetyltransferase" evidence="1">
    <location>
        <begin position="1"/>
        <end position="161"/>
    </location>
</feature>
<sequence length="169" mass="19418">MRLEPITDSHFEGLSRMNSEPEVMQYITGKPETPEGTLAMIALVKARWIEYGFSWWSFMDIDNNEVIGAGCIQYLGRDPANPLEIGWRLRKDKWNKGYASEAARVMAEFAFERLKAESLYAVCHQDNHASAHVMKKLGMQYRGIEHWYDMDTAVYSMDSATWLAEKPAT</sequence>
<dbReference type="EMBL" id="CP041730">
    <property type="protein sequence ID" value="QDQ25792.1"/>
    <property type="molecule type" value="Genomic_DNA"/>
</dbReference>
<evidence type="ECO:0000313" key="3">
    <source>
        <dbReference type="Proteomes" id="UP000317550"/>
    </source>
</evidence>
<reference evidence="3" key="1">
    <citation type="submission" date="2019-07" db="EMBL/GenBank/DDBJ databases">
        <title>Chitinimonas sp. nov., isolated from Ny-Alesund, arctica soil.</title>
        <authorList>
            <person name="Xu Q."/>
            <person name="Peng F."/>
        </authorList>
    </citation>
    <scope>NUCLEOTIDE SEQUENCE [LARGE SCALE GENOMIC DNA]</scope>
    <source>
        <strain evidence="3">R3-44</strain>
    </source>
</reference>
<dbReference type="InterPro" id="IPR016181">
    <property type="entry name" value="Acyl_CoA_acyltransferase"/>
</dbReference>
<dbReference type="Pfam" id="PF13302">
    <property type="entry name" value="Acetyltransf_3"/>
    <property type="match status" value="1"/>
</dbReference>
<dbReference type="RefSeq" id="WP_143856717.1">
    <property type="nucleotide sequence ID" value="NZ_CP041730.1"/>
</dbReference>
<dbReference type="InterPro" id="IPR000182">
    <property type="entry name" value="GNAT_dom"/>
</dbReference>
<evidence type="ECO:0000259" key="1">
    <source>
        <dbReference type="PROSITE" id="PS51186"/>
    </source>
</evidence>
<dbReference type="GO" id="GO:0016747">
    <property type="term" value="F:acyltransferase activity, transferring groups other than amino-acyl groups"/>
    <property type="evidence" value="ECO:0007669"/>
    <property type="project" value="InterPro"/>
</dbReference>